<dbReference type="PROSITE" id="PS00301">
    <property type="entry name" value="G_TR_1"/>
    <property type="match status" value="1"/>
</dbReference>
<dbReference type="RefSeq" id="WP_343797303.1">
    <property type="nucleotide sequence ID" value="NZ_BAAADJ010000013.1"/>
</dbReference>
<dbReference type="CDD" id="cd01886">
    <property type="entry name" value="EF-G"/>
    <property type="match status" value="1"/>
</dbReference>
<dbReference type="InterPro" id="IPR005225">
    <property type="entry name" value="Small_GTP-bd"/>
</dbReference>
<keyword evidence="7" id="KW-0963">Cytoplasm</keyword>
<dbReference type="Pfam" id="PF00679">
    <property type="entry name" value="EFG_C"/>
    <property type="match status" value="1"/>
</dbReference>
<dbReference type="SUPFAM" id="SSF54980">
    <property type="entry name" value="EF-G C-terminal domain-like"/>
    <property type="match status" value="2"/>
</dbReference>
<keyword evidence="5 7" id="KW-0648">Protein biosynthesis</keyword>
<dbReference type="CDD" id="cd03713">
    <property type="entry name" value="EFG_mtEFG_C"/>
    <property type="match status" value="1"/>
</dbReference>
<dbReference type="CDD" id="cd01434">
    <property type="entry name" value="EFG_mtEFG1_IV"/>
    <property type="match status" value="1"/>
</dbReference>
<dbReference type="NCBIfam" id="TIGR00484">
    <property type="entry name" value="EF-G"/>
    <property type="match status" value="1"/>
</dbReference>
<dbReference type="Gene3D" id="3.40.50.300">
    <property type="entry name" value="P-loop containing nucleotide triphosphate hydrolases"/>
    <property type="match status" value="1"/>
</dbReference>
<dbReference type="Pfam" id="PF00009">
    <property type="entry name" value="GTP_EFTU"/>
    <property type="match status" value="1"/>
</dbReference>
<dbReference type="NCBIfam" id="TIGR00231">
    <property type="entry name" value="small_GTP"/>
    <property type="match status" value="1"/>
</dbReference>
<proteinExistence type="inferred from homology"/>
<dbReference type="CDD" id="cd04088">
    <property type="entry name" value="EFG_mtEFG_II"/>
    <property type="match status" value="1"/>
</dbReference>
<dbReference type="InterPro" id="IPR031157">
    <property type="entry name" value="G_TR_CS"/>
</dbReference>
<dbReference type="PANTHER" id="PTHR43261:SF1">
    <property type="entry name" value="RIBOSOME-RELEASING FACTOR 2, MITOCHONDRIAL"/>
    <property type="match status" value="1"/>
</dbReference>
<dbReference type="InterPro" id="IPR014721">
    <property type="entry name" value="Ribsml_uS5_D2-typ_fold_subgr"/>
</dbReference>
<keyword evidence="10" id="KW-1185">Reference proteome</keyword>
<evidence type="ECO:0000259" key="8">
    <source>
        <dbReference type="PROSITE" id="PS51722"/>
    </source>
</evidence>
<evidence type="ECO:0000256" key="6">
    <source>
        <dbReference type="ARBA" id="ARBA00023134"/>
    </source>
</evidence>
<dbReference type="Gene3D" id="3.30.70.240">
    <property type="match status" value="1"/>
</dbReference>
<organism evidence="9 10">
    <name type="scientific">Bacillus carboniphilus</name>
    <dbReference type="NCBI Taxonomy" id="86663"/>
    <lineage>
        <taxon>Bacteria</taxon>
        <taxon>Bacillati</taxon>
        <taxon>Bacillota</taxon>
        <taxon>Bacilli</taxon>
        <taxon>Bacillales</taxon>
        <taxon>Bacillaceae</taxon>
        <taxon>Bacillus</taxon>
    </lineage>
</organism>
<protein>
    <recommendedName>
        <fullName evidence="2 7">Elongation factor G</fullName>
        <shortName evidence="7">EF-G</shortName>
    </recommendedName>
</protein>
<dbReference type="NCBIfam" id="NF009891">
    <property type="entry name" value="PRK13351.1-1"/>
    <property type="match status" value="1"/>
</dbReference>
<dbReference type="SMART" id="SM00889">
    <property type="entry name" value="EFG_IV"/>
    <property type="match status" value="1"/>
</dbReference>
<keyword evidence="3 7" id="KW-0547">Nucleotide-binding</keyword>
<dbReference type="PRINTS" id="PR00315">
    <property type="entry name" value="ELONGATNFCT"/>
</dbReference>
<dbReference type="Gene3D" id="3.30.230.10">
    <property type="match status" value="1"/>
</dbReference>
<dbReference type="InterPro" id="IPR004161">
    <property type="entry name" value="EFTu-like_2"/>
</dbReference>
<dbReference type="InterPro" id="IPR020568">
    <property type="entry name" value="Ribosomal_Su5_D2-typ_SF"/>
</dbReference>
<comment type="subcellular location">
    <subcellularLocation>
        <location evidence="7">Cytoplasm</location>
    </subcellularLocation>
</comment>
<dbReference type="InterPro" id="IPR027417">
    <property type="entry name" value="P-loop_NTPase"/>
</dbReference>
<sequence>MAREFSLENTRNIGIMAHIDAGKTTTTERVLYYTGRIHKIGETHEGASQMDWMEQEQERGITITSAATTAQWKGHRVNIIDTPGHVDFTVEVERSLRVLDGAVAVLDAQSGVEPQTETVWRQATTYGVPRVVFVNKMDKIGADFLYSLSTLHDRLQANAAAIQLPIGAEDQFEGIIDLVEMNATFYGNDLGTDIETREIPAEYMDQAEEYREKLIEAVAELDEELMEKYLGGEEISKEELKAAIRKGTVNVEFYPVICGSAFKNKGVQKMLDAVIDYLPSPLDVPSIKGTLPDSDEAVERHADDNEPFSALAFKVMTDPYVGKLTFFRVYSGTLSSGSYVQNSTKGKRERVGRILQMHANSREEISTVYAGDIAAAVGLKDTTTGDTLCEEKNLVILESMEFPEPVISLSIEPKSKADQDKMTTALQKLQEEDPTFRAHTDQETGQVIIAGMGELHLDILVDRMRREFKVEANVGAPQVAYRETFRNTAQVEGKFARQSGGRGQFGHVWIEFAPNEEGKGFEFENAIVGGVVPREYIPAVQAGLEDALERGVLAGFPLVDVKAKLFDGSYHDVDSSEMAFKIAASMALKNAASKCNPVILEPVMKVEVVIPEEYMGDIMGDVTSRRGRVEGMEARGNAQVVRAMVPLSEMFGYATSLRSNTQGRGTFSMHFDHYEEVPKSISEEIIKKHKGE</sequence>
<feature type="binding site" evidence="7">
    <location>
        <begin position="135"/>
        <end position="138"/>
    </location>
    <ligand>
        <name>GTP</name>
        <dbReference type="ChEBI" id="CHEBI:37565"/>
    </ligand>
</feature>
<evidence type="ECO:0000313" key="10">
    <source>
        <dbReference type="Proteomes" id="UP001500782"/>
    </source>
</evidence>
<dbReference type="InterPro" id="IPR004540">
    <property type="entry name" value="Transl_elong_EFG/EF2"/>
</dbReference>
<dbReference type="InterPro" id="IPR035649">
    <property type="entry name" value="EFG_V"/>
</dbReference>
<name>A0ABN0W2D9_9BACI</name>
<comment type="function">
    <text evidence="7">Catalyzes the GTP-dependent ribosomal translocation step during translation elongation. During this step, the ribosome changes from the pre-translocational (PRE) to the post-translocational (POST) state as the newly formed A-site-bound peptidyl-tRNA and P-site-bound deacylated tRNA move to the P and E sites, respectively. Catalyzes the coordinated movement of the two tRNA molecules, the mRNA and conformational changes in the ribosome.</text>
</comment>
<dbReference type="InterPro" id="IPR005517">
    <property type="entry name" value="Transl_elong_EFG/EF2_IV"/>
</dbReference>
<dbReference type="InterPro" id="IPR000640">
    <property type="entry name" value="EFG_V-like"/>
</dbReference>
<dbReference type="InterPro" id="IPR009000">
    <property type="entry name" value="Transl_B-barrel_sf"/>
</dbReference>
<evidence type="ECO:0000256" key="4">
    <source>
        <dbReference type="ARBA" id="ARBA00022768"/>
    </source>
</evidence>
<dbReference type="NCBIfam" id="NF009381">
    <property type="entry name" value="PRK12740.1-5"/>
    <property type="match status" value="1"/>
</dbReference>
<dbReference type="Pfam" id="PF03764">
    <property type="entry name" value="EFG_IV"/>
    <property type="match status" value="1"/>
</dbReference>
<dbReference type="Pfam" id="PF14492">
    <property type="entry name" value="EFG_III"/>
    <property type="match status" value="1"/>
</dbReference>
<dbReference type="Proteomes" id="UP001500782">
    <property type="component" value="Unassembled WGS sequence"/>
</dbReference>
<evidence type="ECO:0000256" key="5">
    <source>
        <dbReference type="ARBA" id="ARBA00022917"/>
    </source>
</evidence>
<dbReference type="SUPFAM" id="SSF50447">
    <property type="entry name" value="Translation proteins"/>
    <property type="match status" value="1"/>
</dbReference>
<dbReference type="SUPFAM" id="SSF54211">
    <property type="entry name" value="Ribosomal protein S5 domain 2-like"/>
    <property type="match status" value="1"/>
</dbReference>
<dbReference type="InterPro" id="IPR009022">
    <property type="entry name" value="EFG_III"/>
</dbReference>
<evidence type="ECO:0000256" key="7">
    <source>
        <dbReference type="HAMAP-Rule" id="MF_00054"/>
    </source>
</evidence>
<dbReference type="SUPFAM" id="SSF52540">
    <property type="entry name" value="P-loop containing nucleoside triphosphate hydrolases"/>
    <property type="match status" value="1"/>
</dbReference>
<dbReference type="PANTHER" id="PTHR43261">
    <property type="entry name" value="TRANSLATION ELONGATION FACTOR G-RELATED"/>
    <property type="match status" value="1"/>
</dbReference>
<dbReference type="InterPro" id="IPR041095">
    <property type="entry name" value="EFG_II"/>
</dbReference>
<comment type="caution">
    <text evidence="9">The sequence shown here is derived from an EMBL/GenBank/DDBJ whole genome shotgun (WGS) entry which is preliminary data.</text>
</comment>
<keyword evidence="4 7" id="KW-0251">Elongation factor</keyword>
<reference evidence="9 10" key="1">
    <citation type="journal article" date="2019" name="Int. J. Syst. Evol. Microbiol.">
        <title>The Global Catalogue of Microorganisms (GCM) 10K type strain sequencing project: providing services to taxonomists for standard genome sequencing and annotation.</title>
        <authorList>
            <consortium name="The Broad Institute Genomics Platform"/>
            <consortium name="The Broad Institute Genome Sequencing Center for Infectious Disease"/>
            <person name="Wu L."/>
            <person name="Ma J."/>
        </authorList>
    </citation>
    <scope>NUCLEOTIDE SEQUENCE [LARGE SCALE GENOMIC DNA]</scope>
    <source>
        <strain evidence="9 10">JCM 9731</strain>
    </source>
</reference>
<dbReference type="EMBL" id="BAAADJ010000013">
    <property type="protein sequence ID" value="GAA0323271.1"/>
    <property type="molecule type" value="Genomic_DNA"/>
</dbReference>
<dbReference type="CDD" id="cd16262">
    <property type="entry name" value="EFG_III"/>
    <property type="match status" value="1"/>
</dbReference>
<dbReference type="GO" id="GO:0003746">
    <property type="term" value="F:translation elongation factor activity"/>
    <property type="evidence" value="ECO:0007669"/>
    <property type="project" value="UniProtKB-KW"/>
</dbReference>
<dbReference type="InterPro" id="IPR000795">
    <property type="entry name" value="T_Tr_GTP-bd_dom"/>
</dbReference>
<dbReference type="InterPro" id="IPR035647">
    <property type="entry name" value="EFG_III/V"/>
</dbReference>
<dbReference type="Pfam" id="PF03144">
    <property type="entry name" value="GTP_EFTU_D2"/>
    <property type="match status" value="1"/>
</dbReference>
<keyword evidence="6 7" id="KW-0342">GTP-binding</keyword>
<dbReference type="HAMAP" id="MF_00054_B">
    <property type="entry name" value="EF_G_EF_2_B"/>
    <property type="match status" value="1"/>
</dbReference>
<evidence type="ECO:0000256" key="1">
    <source>
        <dbReference type="ARBA" id="ARBA00005870"/>
    </source>
</evidence>
<dbReference type="SMART" id="SM00838">
    <property type="entry name" value="EFG_C"/>
    <property type="match status" value="1"/>
</dbReference>
<dbReference type="Gene3D" id="2.40.30.10">
    <property type="entry name" value="Translation factors"/>
    <property type="match status" value="1"/>
</dbReference>
<comment type="similarity">
    <text evidence="1 7">Belongs to the TRAFAC class translation factor GTPase superfamily. Classic translation factor GTPase family. EF-G/EF-2 subfamily.</text>
</comment>
<feature type="binding site" evidence="7">
    <location>
        <begin position="81"/>
        <end position="85"/>
    </location>
    <ligand>
        <name>GTP</name>
        <dbReference type="ChEBI" id="CHEBI:37565"/>
    </ligand>
</feature>
<gene>
    <name evidence="7 9" type="primary">fusA</name>
    <name evidence="9" type="ORF">GCM10008967_12230</name>
</gene>
<feature type="binding site" evidence="7">
    <location>
        <begin position="17"/>
        <end position="24"/>
    </location>
    <ligand>
        <name>GTP</name>
        <dbReference type="ChEBI" id="CHEBI:37565"/>
    </ligand>
</feature>
<evidence type="ECO:0000256" key="2">
    <source>
        <dbReference type="ARBA" id="ARBA00017872"/>
    </source>
</evidence>
<evidence type="ECO:0000256" key="3">
    <source>
        <dbReference type="ARBA" id="ARBA00022741"/>
    </source>
</evidence>
<dbReference type="InterPro" id="IPR047872">
    <property type="entry name" value="EFG_IV"/>
</dbReference>
<dbReference type="Gene3D" id="3.30.70.870">
    <property type="entry name" value="Elongation Factor G (Translational Gtpase), domain 3"/>
    <property type="match status" value="1"/>
</dbReference>
<evidence type="ECO:0000313" key="9">
    <source>
        <dbReference type="EMBL" id="GAA0323271.1"/>
    </source>
</evidence>
<feature type="domain" description="Tr-type G" evidence="8">
    <location>
        <begin position="8"/>
        <end position="282"/>
    </location>
</feature>
<accession>A0ABN0W2D9</accession>
<dbReference type="NCBIfam" id="NF009379">
    <property type="entry name" value="PRK12740.1-3"/>
    <property type="match status" value="1"/>
</dbReference>
<dbReference type="PROSITE" id="PS51722">
    <property type="entry name" value="G_TR_2"/>
    <property type="match status" value="1"/>
</dbReference>